<dbReference type="CDD" id="cd00200">
    <property type="entry name" value="WD40"/>
    <property type="match status" value="1"/>
</dbReference>
<feature type="repeat" description="WD" evidence="3">
    <location>
        <begin position="250"/>
        <end position="299"/>
    </location>
</feature>
<feature type="repeat" description="WD" evidence="3">
    <location>
        <begin position="308"/>
        <end position="342"/>
    </location>
</feature>
<evidence type="ECO:0000313" key="6">
    <source>
        <dbReference type="EnsemblMetazoa" id="KAF7493554.1"/>
    </source>
</evidence>
<keyword evidence="2" id="KW-0677">Repeat</keyword>
<dbReference type="PANTHER" id="PTHR19846:SF0">
    <property type="entry name" value="PRE-MRNA PROCESSING FACTOR 4"/>
    <property type="match status" value="1"/>
</dbReference>
<dbReference type="GO" id="GO:0046540">
    <property type="term" value="C:U4/U6 x U5 tri-snRNP complex"/>
    <property type="evidence" value="ECO:0007669"/>
    <property type="project" value="TreeGrafter"/>
</dbReference>
<feature type="repeat" description="WD" evidence="3">
    <location>
        <begin position="470"/>
        <end position="504"/>
    </location>
</feature>
<dbReference type="FunFam" id="2.130.10.10:FF:000443">
    <property type="entry name" value="U4/U6 small nuclear ribonucleoprotein Prp4"/>
    <property type="match status" value="1"/>
</dbReference>
<dbReference type="EMBL" id="WVUK01000055">
    <property type="protein sequence ID" value="KAF7493554.1"/>
    <property type="molecule type" value="Genomic_DNA"/>
</dbReference>
<keyword evidence="7" id="KW-1185">Reference proteome</keyword>
<dbReference type="FunFam" id="2.130.10.10:FF:001211">
    <property type="entry name" value="CBN-PRP-4 protein"/>
    <property type="match status" value="1"/>
</dbReference>
<gene>
    <name evidence="5" type="ORF">SSS_8066</name>
</gene>
<evidence type="ECO:0000313" key="7">
    <source>
        <dbReference type="Proteomes" id="UP000070412"/>
    </source>
</evidence>
<dbReference type="InterPro" id="IPR001680">
    <property type="entry name" value="WD40_rpt"/>
</dbReference>
<dbReference type="InterPro" id="IPR014906">
    <property type="entry name" value="PRP4-like"/>
</dbReference>
<dbReference type="GO" id="GO:0030621">
    <property type="term" value="F:U4 snRNA binding"/>
    <property type="evidence" value="ECO:0007669"/>
    <property type="project" value="TreeGrafter"/>
</dbReference>
<dbReference type="SMART" id="SM00500">
    <property type="entry name" value="SFM"/>
    <property type="match status" value="1"/>
</dbReference>
<dbReference type="OrthoDB" id="540662at2759"/>
<evidence type="ECO:0000313" key="5">
    <source>
        <dbReference type="EMBL" id="KAF7493554.1"/>
    </source>
</evidence>
<dbReference type="PRINTS" id="PR00320">
    <property type="entry name" value="GPROTEINBRPT"/>
</dbReference>
<dbReference type="Pfam" id="PF00400">
    <property type="entry name" value="WD40"/>
    <property type="match status" value="7"/>
</dbReference>
<reference evidence="7" key="1">
    <citation type="journal article" date="2020" name="PLoS Negl. Trop. Dis.">
        <title>High-quality nuclear genome for Sarcoptes scabiei-A critical resource for a neglected parasite.</title>
        <authorList>
            <person name="Korhonen P.K."/>
            <person name="Gasser R.B."/>
            <person name="Ma G."/>
            <person name="Wang T."/>
            <person name="Stroehlein A.J."/>
            <person name="Young N.D."/>
            <person name="Ang C.S."/>
            <person name="Fernando D.D."/>
            <person name="Lu H.C."/>
            <person name="Taylor S."/>
            <person name="Reynolds S.L."/>
            <person name="Mofiz E."/>
            <person name="Najaraj S.H."/>
            <person name="Gowda H."/>
            <person name="Madugundu A."/>
            <person name="Renuse S."/>
            <person name="Holt D."/>
            <person name="Pandey A."/>
            <person name="Papenfuss A.T."/>
            <person name="Fischer K."/>
        </authorList>
    </citation>
    <scope>NUCLEOTIDE SEQUENCE [LARGE SCALE GENOMIC DNA]</scope>
</reference>
<keyword evidence="1 3" id="KW-0853">WD repeat</keyword>
<reference evidence="5" key="2">
    <citation type="submission" date="2020-01" db="EMBL/GenBank/DDBJ databases">
        <authorList>
            <person name="Korhonen P.K.K."/>
            <person name="Guangxu M.G."/>
            <person name="Wang T.W."/>
            <person name="Stroehlein A.J.S."/>
            <person name="Young N.D."/>
            <person name="Ang C.-S.A."/>
            <person name="Fernando D.W.F."/>
            <person name="Lu H.L."/>
            <person name="Taylor S.T."/>
            <person name="Ehtesham M.E.M."/>
            <person name="Najaraj S.H.N."/>
            <person name="Harsha G.H.G."/>
            <person name="Madugundu A.M."/>
            <person name="Renuse S.R."/>
            <person name="Holt D.H."/>
            <person name="Pandey A.P."/>
            <person name="Papenfuss A.P."/>
            <person name="Gasser R.B.G."/>
            <person name="Fischer K.F."/>
        </authorList>
    </citation>
    <scope>NUCLEOTIDE SEQUENCE</scope>
    <source>
        <strain evidence="5">SSS_KF_BRIS2020</strain>
    </source>
</reference>
<dbReference type="EnsemblMetazoa" id="SSS_8066s_mrna">
    <property type="protein sequence ID" value="KAF7493554.1"/>
    <property type="gene ID" value="SSS_8066"/>
</dbReference>
<feature type="repeat" description="WD" evidence="3">
    <location>
        <begin position="385"/>
        <end position="426"/>
    </location>
</feature>
<proteinExistence type="predicted"/>
<dbReference type="InterPro" id="IPR019775">
    <property type="entry name" value="WD40_repeat_CS"/>
</dbReference>
<dbReference type="InterPro" id="IPR020472">
    <property type="entry name" value="WD40_PAC1"/>
</dbReference>
<evidence type="ECO:0000256" key="3">
    <source>
        <dbReference type="PROSITE-ProRule" id="PRU00221"/>
    </source>
</evidence>
<dbReference type="SUPFAM" id="SSF158230">
    <property type="entry name" value="PRP4-like"/>
    <property type="match status" value="1"/>
</dbReference>
<dbReference type="Pfam" id="PF08799">
    <property type="entry name" value="PRP4"/>
    <property type="match status" value="1"/>
</dbReference>
<dbReference type="GO" id="GO:0017070">
    <property type="term" value="F:U6 snRNA binding"/>
    <property type="evidence" value="ECO:0007669"/>
    <property type="project" value="TreeGrafter"/>
</dbReference>
<dbReference type="InterPro" id="IPR036322">
    <property type="entry name" value="WD40_repeat_dom_sf"/>
</dbReference>
<dbReference type="OMA" id="LNEPICY"/>
<feature type="repeat" description="WD" evidence="3">
    <location>
        <begin position="427"/>
        <end position="459"/>
    </location>
</feature>
<feature type="repeat" description="WD" evidence="3">
    <location>
        <begin position="343"/>
        <end position="384"/>
    </location>
</feature>
<dbReference type="SUPFAM" id="SSF50978">
    <property type="entry name" value="WD40 repeat-like"/>
    <property type="match status" value="1"/>
</dbReference>
<dbReference type="PROSITE" id="PS50294">
    <property type="entry name" value="WD_REPEATS_REGION"/>
    <property type="match status" value="5"/>
</dbReference>
<dbReference type="Gene3D" id="2.130.10.10">
    <property type="entry name" value="YVTN repeat-like/Quinoprotein amine dehydrogenase"/>
    <property type="match status" value="2"/>
</dbReference>
<accession>A0A834R9L6</accession>
<dbReference type="PROSITE" id="PS00678">
    <property type="entry name" value="WD_REPEATS_1"/>
    <property type="match status" value="2"/>
</dbReference>
<sequence>MMYDDDDDVGYVKKQKIIHYGSLEDSAKSLASKTLTSSSNVNIGLGPSIGADQHYELKKPTLNQDRQNALEELERKRKARQIAVSTDDIEVRAHLRHLNQPMCLFGEGPADRRERLRQLLARIGEDAIKKNKDEDRSQEDKEPSKTWYHVGSDSLLKARLWIADYSIPRAKTRLEEAKQLKEIPLEVRETNNQELYKKLRSMEISGSQVADQRPISSCSFSPNGKLISTSSWSGLCKIWSMPSLQIVNTFQGHNCNVDQIVFHPESTLSQSEDSLNLASCGVDGSVNLWSLTQKEPISSLNGHQPHRVSSLAFHPSGRFLATCCYDNSWRLWDLQCNEEILHQEGHSKPVHEIDFQRDGSVLASGGRDGYGRVWDLRTGRCIMFMEGHLKGIISICFSPNGYQLITGSEDNSVKIWNLRERKLEYTIAAHTNIVSKVRFEHNIGNYILTASYDQTIKLWAHPSWTPIITLSGHDGKVMSVDVSPDNNAIVSSSFDRTFKIWEQC</sequence>
<dbReference type="InterPro" id="IPR015943">
    <property type="entry name" value="WD40/YVTN_repeat-like_dom_sf"/>
</dbReference>
<dbReference type="AlphaFoldDB" id="A0A834R9L6"/>
<dbReference type="Gene3D" id="4.10.280.110">
    <property type="entry name" value="Pre-mRNA processing factor 4 domain"/>
    <property type="match status" value="1"/>
</dbReference>
<dbReference type="Proteomes" id="UP000070412">
    <property type="component" value="Unassembled WGS sequence"/>
</dbReference>
<dbReference type="InterPro" id="IPR036285">
    <property type="entry name" value="PRP4-like_sf"/>
</dbReference>
<organism evidence="5">
    <name type="scientific">Sarcoptes scabiei</name>
    <name type="common">Itch mite</name>
    <name type="synonym">Acarus scabiei</name>
    <dbReference type="NCBI Taxonomy" id="52283"/>
    <lineage>
        <taxon>Eukaryota</taxon>
        <taxon>Metazoa</taxon>
        <taxon>Ecdysozoa</taxon>
        <taxon>Arthropoda</taxon>
        <taxon>Chelicerata</taxon>
        <taxon>Arachnida</taxon>
        <taxon>Acari</taxon>
        <taxon>Acariformes</taxon>
        <taxon>Sarcoptiformes</taxon>
        <taxon>Astigmata</taxon>
        <taxon>Psoroptidia</taxon>
        <taxon>Sarcoptoidea</taxon>
        <taxon>Sarcoptidae</taxon>
        <taxon>Sarcoptinae</taxon>
        <taxon>Sarcoptes</taxon>
    </lineage>
</organism>
<protein>
    <submittedName>
        <fullName evidence="5">U4/U6 small nuclear ribonucleoprotein Prp4</fullName>
    </submittedName>
</protein>
<feature type="repeat" description="WD" evidence="3">
    <location>
        <begin position="208"/>
        <end position="249"/>
    </location>
</feature>
<dbReference type="PANTHER" id="PTHR19846">
    <property type="entry name" value="WD40 REPEAT PROTEIN"/>
    <property type="match status" value="1"/>
</dbReference>
<dbReference type="GO" id="GO:0000398">
    <property type="term" value="P:mRNA splicing, via spliceosome"/>
    <property type="evidence" value="ECO:0007669"/>
    <property type="project" value="TreeGrafter"/>
</dbReference>
<dbReference type="PROSITE" id="PS50082">
    <property type="entry name" value="WD_REPEATS_2"/>
    <property type="match status" value="7"/>
</dbReference>
<name>A0A834R9L6_SARSC</name>
<feature type="domain" description="Pre-mRNA processing factor 4 (PRP4)-like" evidence="4">
    <location>
        <begin position="86"/>
        <end position="138"/>
    </location>
</feature>
<evidence type="ECO:0000259" key="4">
    <source>
        <dbReference type="SMART" id="SM00500"/>
    </source>
</evidence>
<dbReference type="SMART" id="SM00320">
    <property type="entry name" value="WD40"/>
    <property type="match status" value="7"/>
</dbReference>
<evidence type="ECO:0000256" key="2">
    <source>
        <dbReference type="ARBA" id="ARBA00022737"/>
    </source>
</evidence>
<reference evidence="6" key="3">
    <citation type="submission" date="2022-06" db="UniProtKB">
        <authorList>
            <consortium name="EnsemblMetazoa"/>
        </authorList>
    </citation>
    <scope>IDENTIFICATION</scope>
</reference>
<keyword evidence="5" id="KW-0687">Ribonucleoprotein</keyword>
<evidence type="ECO:0000256" key="1">
    <source>
        <dbReference type="ARBA" id="ARBA00022574"/>
    </source>
</evidence>